<accession>A0A3Q0FR46</accession>
<evidence type="ECO:0000259" key="8">
    <source>
        <dbReference type="Pfam" id="PF00229"/>
    </source>
</evidence>
<keyword evidence="6" id="KW-0325">Glycoprotein</keyword>
<evidence type="ECO:0000256" key="5">
    <source>
        <dbReference type="ARBA" id="ARBA00023157"/>
    </source>
</evidence>
<dbReference type="InterPro" id="IPR008983">
    <property type="entry name" value="Tumour_necrosis_fac-like_dom"/>
</dbReference>
<dbReference type="AlphaFoldDB" id="A0A3Q0FR46"/>
<dbReference type="Proteomes" id="UP000189705">
    <property type="component" value="Unplaced"/>
</dbReference>
<feature type="region of interest" description="Disordered" evidence="7">
    <location>
        <begin position="1"/>
        <end position="62"/>
    </location>
</feature>
<dbReference type="GO" id="GO:0097191">
    <property type="term" value="P:extrinsic apoptotic signaling pathway"/>
    <property type="evidence" value="ECO:0007669"/>
    <property type="project" value="TreeGrafter"/>
</dbReference>
<dbReference type="SUPFAM" id="SSF49842">
    <property type="entry name" value="TNF-like"/>
    <property type="match status" value="1"/>
</dbReference>
<comment type="similarity">
    <text evidence="2">Belongs to the tumor necrosis factor family.</text>
</comment>
<name>A0A3Q0FR46_ALLSI</name>
<feature type="domain" description="THD" evidence="8">
    <location>
        <begin position="137"/>
        <end position="252"/>
    </location>
</feature>
<organism evidence="9 10">
    <name type="scientific">Alligator sinensis</name>
    <name type="common">Chinese alligator</name>
    <dbReference type="NCBI Taxonomy" id="38654"/>
    <lineage>
        <taxon>Eukaryota</taxon>
        <taxon>Metazoa</taxon>
        <taxon>Chordata</taxon>
        <taxon>Craniata</taxon>
        <taxon>Vertebrata</taxon>
        <taxon>Euteleostomi</taxon>
        <taxon>Archelosauria</taxon>
        <taxon>Archosauria</taxon>
        <taxon>Crocodylia</taxon>
        <taxon>Alligatoridae</taxon>
        <taxon>Alligatorinae</taxon>
        <taxon>Alligator</taxon>
    </lineage>
</organism>
<comment type="subcellular location">
    <subcellularLocation>
        <location evidence="1">Secreted</location>
    </subcellularLocation>
</comment>
<dbReference type="InterPro" id="IPR051748">
    <property type="entry name" value="TNF_Ligand_Superfamily"/>
</dbReference>
<dbReference type="RefSeq" id="XP_025050126.1">
    <property type="nucleotide sequence ID" value="XM_025194341.1"/>
</dbReference>
<evidence type="ECO:0000256" key="6">
    <source>
        <dbReference type="ARBA" id="ARBA00023180"/>
    </source>
</evidence>
<protein>
    <submittedName>
        <fullName evidence="10">Tumor necrosis factor ligand superfamily member 12-like isoform X7</fullName>
    </submittedName>
</protein>
<dbReference type="GO" id="GO:0005164">
    <property type="term" value="F:tumor necrosis factor receptor binding"/>
    <property type="evidence" value="ECO:0007669"/>
    <property type="project" value="InterPro"/>
</dbReference>
<dbReference type="PANTHER" id="PTHR15151:SF20">
    <property type="entry name" value="TUMOR NECROSIS FACTOR LIGAND SUPERFAMILY MEMBER 12"/>
    <property type="match status" value="1"/>
</dbReference>
<evidence type="ECO:0000313" key="9">
    <source>
        <dbReference type="Proteomes" id="UP000189705"/>
    </source>
</evidence>
<feature type="compositionally biased region" description="Basic residues" evidence="7">
    <location>
        <begin position="1"/>
        <end position="11"/>
    </location>
</feature>
<dbReference type="GO" id="GO:0016020">
    <property type="term" value="C:membrane"/>
    <property type="evidence" value="ECO:0007669"/>
    <property type="project" value="InterPro"/>
</dbReference>
<dbReference type="GO" id="GO:0006955">
    <property type="term" value="P:immune response"/>
    <property type="evidence" value="ECO:0007669"/>
    <property type="project" value="InterPro"/>
</dbReference>
<evidence type="ECO:0000256" key="3">
    <source>
        <dbReference type="ARBA" id="ARBA00022514"/>
    </source>
</evidence>
<dbReference type="GeneID" id="102376004"/>
<keyword evidence="3" id="KW-0202">Cytokine</keyword>
<dbReference type="PANTHER" id="PTHR15151">
    <property type="entry name" value="PROTEIN EIGER"/>
    <property type="match status" value="1"/>
</dbReference>
<dbReference type="GO" id="GO:0005125">
    <property type="term" value="F:cytokine activity"/>
    <property type="evidence" value="ECO:0007669"/>
    <property type="project" value="UniProtKB-KW"/>
</dbReference>
<proteinExistence type="inferred from homology"/>
<dbReference type="Pfam" id="PF00229">
    <property type="entry name" value="TNF"/>
    <property type="match status" value="1"/>
</dbReference>
<evidence type="ECO:0000256" key="2">
    <source>
        <dbReference type="ARBA" id="ARBA00008670"/>
    </source>
</evidence>
<reference evidence="10" key="1">
    <citation type="submission" date="2025-08" db="UniProtKB">
        <authorList>
            <consortium name="RefSeq"/>
        </authorList>
    </citation>
    <scope>IDENTIFICATION</scope>
</reference>
<dbReference type="GO" id="GO:0005615">
    <property type="term" value="C:extracellular space"/>
    <property type="evidence" value="ECO:0007669"/>
    <property type="project" value="UniProtKB-KW"/>
</dbReference>
<keyword evidence="5" id="KW-1015">Disulfide bond</keyword>
<evidence type="ECO:0000256" key="7">
    <source>
        <dbReference type="SAM" id="MobiDB-lite"/>
    </source>
</evidence>
<dbReference type="Gene3D" id="2.60.120.40">
    <property type="match status" value="1"/>
</dbReference>
<evidence type="ECO:0000313" key="10">
    <source>
        <dbReference type="RefSeq" id="XP_025050126.1"/>
    </source>
</evidence>
<evidence type="ECO:0000256" key="4">
    <source>
        <dbReference type="ARBA" id="ARBA00022525"/>
    </source>
</evidence>
<sequence length="253" mass="27112">MDQAGTRRHRRTGESSAPGSGWGHWEPEPLGSLQAGGVPAHVSPLPTATKGKRPRPRKSTPTPLYAAHYKVQPADGQTGIYTGNWDGVGSQGSPDTWVLFQLGQPLGWEGGAVPVPPLTPWCPPSPIAGPDGTIRGWAETWLNASSPLRYDEARGIFTVTHGGLYYVYAQAHFDEAAWVYVKLELALGVAPALRCLHQLPPPSAGPPEPQLRGCRVAGLLRLPSGATLRLGTVPRVRLKPDASLTHLGLFQLR</sequence>
<dbReference type="InterPro" id="IPR006052">
    <property type="entry name" value="TNF_dom"/>
</dbReference>
<keyword evidence="9" id="KW-1185">Reference proteome</keyword>
<evidence type="ECO:0000256" key="1">
    <source>
        <dbReference type="ARBA" id="ARBA00004613"/>
    </source>
</evidence>
<gene>
    <name evidence="10" type="primary">LOC102376004</name>
</gene>
<keyword evidence="4" id="KW-0964">Secreted</keyword>